<comment type="caution">
    <text evidence="7">The sequence shown here is derived from an EMBL/GenBank/DDBJ whole genome shotgun (WGS) entry which is preliminary data.</text>
</comment>
<keyword evidence="6" id="KW-0812">Transmembrane</keyword>
<evidence type="ECO:0000256" key="1">
    <source>
        <dbReference type="ARBA" id="ARBA00001962"/>
    </source>
</evidence>
<evidence type="ECO:0000256" key="4">
    <source>
        <dbReference type="ARBA" id="ARBA00012274"/>
    </source>
</evidence>
<evidence type="ECO:0000256" key="6">
    <source>
        <dbReference type="SAM" id="Phobius"/>
    </source>
</evidence>
<evidence type="ECO:0000256" key="3">
    <source>
        <dbReference type="ARBA" id="ARBA00011209"/>
    </source>
</evidence>
<dbReference type="EMBL" id="RKRK01000006">
    <property type="protein sequence ID" value="RPF54759.1"/>
    <property type="molecule type" value="Genomic_DNA"/>
</dbReference>
<comment type="subunit">
    <text evidence="3">Tetramer of two alpha and two beta subunits.</text>
</comment>
<evidence type="ECO:0000313" key="8">
    <source>
        <dbReference type="Proteomes" id="UP000277108"/>
    </source>
</evidence>
<reference evidence="7 8" key="1">
    <citation type="submission" date="2018-11" db="EMBL/GenBank/DDBJ databases">
        <title>Genomic Encyclopedia of Type Strains, Phase IV (KMG-IV): sequencing the most valuable type-strain genomes for metagenomic binning, comparative biology and taxonomic classification.</title>
        <authorList>
            <person name="Goeker M."/>
        </authorList>
    </citation>
    <scope>NUCLEOTIDE SEQUENCE [LARGE SCALE GENOMIC DNA]</scope>
    <source>
        <strain evidence="7 8">DSM 29158</strain>
    </source>
</reference>
<dbReference type="SUPFAM" id="SSF47240">
    <property type="entry name" value="Ferritin-like"/>
    <property type="match status" value="1"/>
</dbReference>
<evidence type="ECO:0000256" key="2">
    <source>
        <dbReference type="ARBA" id="ARBA00009303"/>
    </source>
</evidence>
<evidence type="ECO:0000256" key="5">
    <source>
        <dbReference type="ARBA" id="ARBA00047754"/>
    </source>
</evidence>
<feature type="transmembrane region" description="Helical" evidence="6">
    <location>
        <begin position="154"/>
        <end position="177"/>
    </location>
</feature>
<protein>
    <recommendedName>
        <fullName evidence="4">ribonucleoside-diphosphate reductase</fullName>
        <ecNumber evidence="4">1.17.4.1</ecNumber>
    </recommendedName>
</protein>
<keyword evidence="8" id="KW-1185">Reference proteome</keyword>
<dbReference type="PANTHER" id="PTHR23409:SF18">
    <property type="entry name" value="RIBONUCLEOSIDE-DIPHOSPHATE REDUCTASE SUBUNIT M2"/>
    <property type="match status" value="1"/>
</dbReference>
<dbReference type="InterPro" id="IPR000358">
    <property type="entry name" value="RNR_small_fam"/>
</dbReference>
<comment type="similarity">
    <text evidence="2">Belongs to the ribonucleoside diphosphate reductase small chain family.</text>
</comment>
<dbReference type="EC" id="1.17.4.1" evidence="4"/>
<dbReference type="Proteomes" id="UP000277108">
    <property type="component" value="Unassembled WGS sequence"/>
</dbReference>
<dbReference type="AlphaFoldDB" id="A0A3N5BCM4"/>
<comment type="cofactor">
    <cofactor evidence="1">
        <name>Fe cation</name>
        <dbReference type="ChEBI" id="CHEBI:24875"/>
    </cofactor>
</comment>
<dbReference type="InterPro" id="IPR030475">
    <property type="entry name" value="RNR_small_AS"/>
</dbReference>
<dbReference type="PANTHER" id="PTHR23409">
    <property type="entry name" value="RIBONUCLEOSIDE-DIPHOSPHATE REDUCTASE SMALL CHAIN"/>
    <property type="match status" value="1"/>
</dbReference>
<proteinExistence type="inferred from homology"/>
<dbReference type="Pfam" id="PF00268">
    <property type="entry name" value="Ribonuc_red_sm"/>
    <property type="match status" value="1"/>
</dbReference>
<dbReference type="GO" id="GO:0004748">
    <property type="term" value="F:ribonucleoside-diphosphate reductase activity, thioredoxin disulfide as acceptor"/>
    <property type="evidence" value="ECO:0007669"/>
    <property type="project" value="UniProtKB-EC"/>
</dbReference>
<dbReference type="UniPathway" id="UPA00326"/>
<name>A0A3N5BCM4_9BACL</name>
<dbReference type="Gene3D" id="1.10.620.20">
    <property type="entry name" value="Ribonucleotide Reductase, subunit A"/>
    <property type="match status" value="1"/>
</dbReference>
<accession>A0A3N5BCM4</accession>
<sequence>MTKKNYTAGNWSVKDDHFTEMFLLQNLKQFWLPEEVALSNDVLTWKELSKEEQTAYMRVLGGLTLLDTIQGDLGMPEIASTVESHQRKSVLTFMAAMENAVHARSYSNIFLTLATQDEINHTFEWIHENERLQKKADIIANYYNEARGRKHEQYMAMVASVALESFLFYSGFFYPLYLGGQGKLRSSAEIISLIIRKL</sequence>
<dbReference type="PROSITE" id="PS00368">
    <property type="entry name" value="RIBORED_SMALL"/>
    <property type="match status" value="1"/>
</dbReference>
<keyword evidence="6" id="KW-1133">Transmembrane helix</keyword>
<dbReference type="InterPro" id="IPR033909">
    <property type="entry name" value="RNR_small"/>
</dbReference>
<dbReference type="OrthoDB" id="9766544at2"/>
<comment type="catalytic activity">
    <reaction evidence="5">
        <text>a 2'-deoxyribonucleoside 5'-diphosphate + [thioredoxin]-disulfide + H2O = a ribonucleoside 5'-diphosphate + [thioredoxin]-dithiol</text>
        <dbReference type="Rhea" id="RHEA:23252"/>
        <dbReference type="Rhea" id="RHEA-COMP:10698"/>
        <dbReference type="Rhea" id="RHEA-COMP:10700"/>
        <dbReference type="ChEBI" id="CHEBI:15377"/>
        <dbReference type="ChEBI" id="CHEBI:29950"/>
        <dbReference type="ChEBI" id="CHEBI:50058"/>
        <dbReference type="ChEBI" id="CHEBI:57930"/>
        <dbReference type="ChEBI" id="CHEBI:73316"/>
        <dbReference type="EC" id="1.17.4.1"/>
    </reaction>
</comment>
<dbReference type="InterPro" id="IPR009078">
    <property type="entry name" value="Ferritin-like_SF"/>
</dbReference>
<keyword evidence="6" id="KW-0472">Membrane</keyword>
<organism evidence="7 8">
    <name type="scientific">Abyssicoccus albus</name>
    <dbReference type="NCBI Taxonomy" id="1817405"/>
    <lineage>
        <taxon>Bacteria</taxon>
        <taxon>Bacillati</taxon>
        <taxon>Bacillota</taxon>
        <taxon>Bacilli</taxon>
        <taxon>Bacillales</taxon>
        <taxon>Abyssicoccaceae</taxon>
    </lineage>
</organism>
<dbReference type="CDD" id="cd01049">
    <property type="entry name" value="RNRR2"/>
    <property type="match status" value="1"/>
</dbReference>
<gene>
    <name evidence="7" type="ORF">EDD62_1720</name>
</gene>
<dbReference type="GO" id="GO:0009263">
    <property type="term" value="P:deoxyribonucleotide biosynthetic process"/>
    <property type="evidence" value="ECO:0007669"/>
    <property type="project" value="InterPro"/>
</dbReference>
<dbReference type="InterPro" id="IPR012348">
    <property type="entry name" value="RNR-like"/>
</dbReference>
<evidence type="ECO:0000313" key="7">
    <source>
        <dbReference type="EMBL" id="RPF54759.1"/>
    </source>
</evidence>